<gene>
    <name evidence="4" type="ORF">QGN29_13285</name>
</gene>
<evidence type="ECO:0000259" key="3">
    <source>
        <dbReference type="Pfam" id="PF03629"/>
    </source>
</evidence>
<dbReference type="KEGG" id="tmk:QGN29_13285"/>
<feature type="signal peptide" evidence="2">
    <location>
        <begin position="1"/>
        <end position="19"/>
    </location>
</feature>
<dbReference type="Pfam" id="PF03629">
    <property type="entry name" value="SASA"/>
    <property type="match status" value="1"/>
</dbReference>
<dbReference type="InterPro" id="IPR036514">
    <property type="entry name" value="SGNH_hydro_sf"/>
</dbReference>
<evidence type="ECO:0000313" key="4">
    <source>
        <dbReference type="EMBL" id="WND02520.1"/>
    </source>
</evidence>
<protein>
    <submittedName>
        <fullName evidence="4">Sialate O-acetylesterase</fullName>
    </submittedName>
</protein>
<dbReference type="PANTHER" id="PTHR31988:SF19">
    <property type="entry name" value="9-O-ACETYL-N-ACETYLNEURAMINIC ACID DEACETYLASE-RELATED"/>
    <property type="match status" value="1"/>
</dbReference>
<reference evidence="4" key="1">
    <citation type="submission" date="2023-04" db="EMBL/GenBank/DDBJ databases">
        <title>Complete genome sequence of Temperatibacter marinus.</title>
        <authorList>
            <person name="Rong J.-C."/>
            <person name="Yi M.-L."/>
            <person name="Zhao Q."/>
        </authorList>
    </citation>
    <scope>NUCLEOTIDE SEQUENCE</scope>
    <source>
        <strain evidence="4">NBRC 110045</strain>
    </source>
</reference>
<name>A0AA52ED64_9PROT</name>
<feature type="domain" description="Sialate O-acetylesterase" evidence="3">
    <location>
        <begin position="31"/>
        <end position="296"/>
    </location>
</feature>
<organism evidence="4 5">
    <name type="scientific">Temperatibacter marinus</name>
    <dbReference type="NCBI Taxonomy" id="1456591"/>
    <lineage>
        <taxon>Bacteria</taxon>
        <taxon>Pseudomonadati</taxon>
        <taxon>Pseudomonadota</taxon>
        <taxon>Alphaproteobacteria</taxon>
        <taxon>Kordiimonadales</taxon>
        <taxon>Temperatibacteraceae</taxon>
        <taxon>Temperatibacter</taxon>
    </lineage>
</organism>
<evidence type="ECO:0000313" key="5">
    <source>
        <dbReference type="Proteomes" id="UP001268683"/>
    </source>
</evidence>
<proteinExistence type="predicted"/>
<evidence type="ECO:0000256" key="1">
    <source>
        <dbReference type="ARBA" id="ARBA00022801"/>
    </source>
</evidence>
<feature type="chain" id="PRO_5041378355" evidence="2">
    <location>
        <begin position="20"/>
        <end position="304"/>
    </location>
</feature>
<evidence type="ECO:0000256" key="2">
    <source>
        <dbReference type="SAM" id="SignalP"/>
    </source>
</evidence>
<dbReference type="Gene3D" id="3.40.50.1110">
    <property type="entry name" value="SGNH hydrolase"/>
    <property type="match status" value="1"/>
</dbReference>
<dbReference type="GO" id="GO:0016788">
    <property type="term" value="F:hydrolase activity, acting on ester bonds"/>
    <property type="evidence" value="ECO:0007669"/>
    <property type="project" value="UniProtKB-ARBA"/>
</dbReference>
<sequence>MRLVFILIASALMGLSVKADDFKGTEFLLIYLGGQSNMDGFGYNRDLSEDLLAPMKDVYIFDGNRIFSDRPAELGGLGMWAPLQPGHGVGFGTDGKRNFLSNRFGAELVFAKKFAELTGKKLALVKYSAGGTALHEGAGYGNWWPFSKKPNQYNYAMKTFQTALQATDIDGDGHIDRLVPTGILWMQGESDANVTVGIAKQYRSNLTRLMTLFRAAFHKTDLPVVIGKITDSKMGENGAPLQPHIKYVHRGQKAFVKNDRCAAYMTETEGFEFSDDKWHYKTEGYLKMGQYFAEHLHKLMQTCK</sequence>
<dbReference type="AlphaFoldDB" id="A0AA52ED64"/>
<dbReference type="InterPro" id="IPR052940">
    <property type="entry name" value="Carb_Esterase_6"/>
</dbReference>
<dbReference type="EMBL" id="CP123872">
    <property type="protein sequence ID" value="WND02520.1"/>
    <property type="molecule type" value="Genomic_DNA"/>
</dbReference>
<accession>A0AA52ED64</accession>
<dbReference type="SUPFAM" id="SSF52266">
    <property type="entry name" value="SGNH hydrolase"/>
    <property type="match status" value="1"/>
</dbReference>
<keyword evidence="2" id="KW-0732">Signal</keyword>
<dbReference type="PANTHER" id="PTHR31988">
    <property type="entry name" value="ESTERASE, PUTATIVE (DUF303)-RELATED"/>
    <property type="match status" value="1"/>
</dbReference>
<dbReference type="RefSeq" id="WP_310798355.1">
    <property type="nucleotide sequence ID" value="NZ_CP123872.1"/>
</dbReference>
<keyword evidence="1" id="KW-0378">Hydrolase</keyword>
<dbReference type="InterPro" id="IPR005181">
    <property type="entry name" value="SASA"/>
</dbReference>
<dbReference type="Proteomes" id="UP001268683">
    <property type="component" value="Chromosome"/>
</dbReference>
<keyword evidence="5" id="KW-1185">Reference proteome</keyword>